<evidence type="ECO:0000313" key="2">
    <source>
        <dbReference type="Proteomes" id="UP000029920"/>
    </source>
</evidence>
<dbReference type="RefSeq" id="WP_138155280.1">
    <property type="nucleotide sequence ID" value="NZ_JRPC02000027.1"/>
</dbReference>
<comment type="caution">
    <text evidence="1">The sequence shown here is derived from an EMBL/GenBank/DDBJ whole genome shotgun (WGS) entry which is preliminary data.</text>
</comment>
<proteinExistence type="predicted"/>
<keyword evidence="2" id="KW-1185">Reference proteome</keyword>
<dbReference type="GO" id="GO:0016788">
    <property type="term" value="F:hydrolase activity, acting on ester bonds"/>
    <property type="evidence" value="ECO:0007669"/>
    <property type="project" value="UniProtKB-ARBA"/>
</dbReference>
<sequence length="478" mass="55341">MPKVLIYGFGWTGQNMLELCLKLGFECKVVDDGLNLAFTQNDVFIDRKELNIQTFDIYFICCVKKEVRDVMLQKLQCLNIAQEKIKCIQTYLYGSKIGSLFKEYFSNAEEVLQEWLQESQDMPELHYKLDKMQEVYLQQRVMKVQNLAEWRVEVDKLLPSQSIFSKIYLSTFVKSRIDHIAYPGFSVGVSMYKTEDKDFYFVKKIDFKALINRPKHIKLIACFGNSALRVEYLPYEESITAFLQKEVVDSYVVLNFGVTGYTIYEQLMLYNALCFELKPEIVLSFFLGTDFRTGLISCDVLVKKHKILYSPWWNEGDYKKNIQSEMPLFSEMGSNPEAVNNHIAFSDINAAMKMRLEQFRAIVGAGGGGVFLAFIQPLLPCKLEWSEEEKAMRHKEIEILNHAVAFNNVMIPKIPDIVKEFKQETQELDYIVDLNESIAESKESLFTNHWIHCNARGNAIVAEVILETLKRRGMLEGV</sequence>
<dbReference type="InterPro" id="IPR036514">
    <property type="entry name" value="SGNH_hydro_sf"/>
</dbReference>
<evidence type="ECO:0000313" key="1">
    <source>
        <dbReference type="EMBL" id="TLE14157.1"/>
    </source>
</evidence>
<organism evidence="1 2">
    <name type="scientific">Helicobacter apodemus</name>
    <dbReference type="NCBI Taxonomy" id="135569"/>
    <lineage>
        <taxon>Bacteria</taxon>
        <taxon>Pseudomonadati</taxon>
        <taxon>Campylobacterota</taxon>
        <taxon>Epsilonproteobacteria</taxon>
        <taxon>Campylobacterales</taxon>
        <taxon>Helicobacteraceae</taxon>
        <taxon>Helicobacter</taxon>
    </lineage>
</organism>
<gene>
    <name evidence="1" type="ORF">LS72_009145</name>
</gene>
<accession>A0A4U8UE65</accession>
<dbReference type="Proteomes" id="UP000029920">
    <property type="component" value="Unassembled WGS sequence"/>
</dbReference>
<reference evidence="1 2" key="1">
    <citation type="journal article" date="2014" name="Genome Announc.">
        <title>Draft genome sequences of eight enterohepatic helicobacter species isolated from both laboratory and wild rodents.</title>
        <authorList>
            <person name="Sheh A."/>
            <person name="Shen Z."/>
            <person name="Fox J.G."/>
        </authorList>
    </citation>
    <scope>NUCLEOTIDE SEQUENCE [LARGE SCALE GENOMIC DNA]</scope>
    <source>
        <strain evidence="1 2">MIT-03-7007</strain>
    </source>
</reference>
<dbReference type="EMBL" id="JRPC02000027">
    <property type="protein sequence ID" value="TLE14157.1"/>
    <property type="molecule type" value="Genomic_DNA"/>
</dbReference>
<name>A0A4U8UE65_9HELI</name>
<dbReference type="Gene3D" id="3.40.50.1110">
    <property type="entry name" value="SGNH hydrolase"/>
    <property type="match status" value="1"/>
</dbReference>
<protein>
    <submittedName>
        <fullName evidence="1">Uncharacterized protein</fullName>
    </submittedName>
</protein>
<dbReference type="AlphaFoldDB" id="A0A4U8UE65"/>
<dbReference type="SUPFAM" id="SSF52266">
    <property type="entry name" value="SGNH hydrolase"/>
    <property type="match status" value="1"/>
</dbReference>